<dbReference type="Proteomes" id="UP000799640">
    <property type="component" value="Unassembled WGS sequence"/>
</dbReference>
<dbReference type="AlphaFoldDB" id="A0A6G1HV28"/>
<feature type="non-terminal residue" evidence="1">
    <location>
        <position position="276"/>
    </location>
</feature>
<reference evidence="1" key="1">
    <citation type="journal article" date="2020" name="Stud. Mycol.">
        <title>101 Dothideomycetes genomes: a test case for predicting lifestyles and emergence of pathogens.</title>
        <authorList>
            <person name="Haridas S."/>
            <person name="Albert R."/>
            <person name="Binder M."/>
            <person name="Bloem J."/>
            <person name="Labutti K."/>
            <person name="Salamov A."/>
            <person name="Andreopoulos B."/>
            <person name="Baker S."/>
            <person name="Barry K."/>
            <person name="Bills G."/>
            <person name="Bluhm B."/>
            <person name="Cannon C."/>
            <person name="Castanera R."/>
            <person name="Culley D."/>
            <person name="Daum C."/>
            <person name="Ezra D."/>
            <person name="Gonzalez J."/>
            <person name="Henrissat B."/>
            <person name="Kuo A."/>
            <person name="Liang C."/>
            <person name="Lipzen A."/>
            <person name="Lutzoni F."/>
            <person name="Magnuson J."/>
            <person name="Mondo S."/>
            <person name="Nolan M."/>
            <person name="Ohm R."/>
            <person name="Pangilinan J."/>
            <person name="Park H.-J."/>
            <person name="Ramirez L."/>
            <person name="Alfaro M."/>
            <person name="Sun H."/>
            <person name="Tritt A."/>
            <person name="Yoshinaga Y."/>
            <person name="Zwiers L.-H."/>
            <person name="Turgeon B."/>
            <person name="Goodwin S."/>
            <person name="Spatafora J."/>
            <person name="Crous P."/>
            <person name="Grigoriev I."/>
        </authorList>
    </citation>
    <scope>NUCLEOTIDE SEQUENCE</scope>
    <source>
        <strain evidence="1">CBS 262.69</strain>
    </source>
</reference>
<keyword evidence="2" id="KW-1185">Reference proteome</keyword>
<feature type="non-terminal residue" evidence="1">
    <location>
        <position position="1"/>
    </location>
</feature>
<proteinExistence type="predicted"/>
<gene>
    <name evidence="1" type="ORF">EJ06DRAFT_456687</name>
</gene>
<name>A0A6G1HV28_9PEZI</name>
<sequence length="276" mass="29249">GYTNYTLNQHGDPNSAVYSTANTRPNISALGPPDVFLNASVHVGEISLVVTNIAAKINLALQVRGLLTFNAGVTASIARVRLLIQEVDARVTLEARLENIVRMVDDVLSSIDLNPIIAELGRDVSSIVNNTVGILEKPPGAKGAKPSAAVGQAGGAARMHVPRSVYAEHGILYAVNDYSGRTHTNRVLGQDGRILDVELDNEGVVHSERAVGYYAVDMKLRRRDASGEGAEEQWVYVPLPGLEVVSTVVLDGQGRVVSTRVTSSAFGGGSSVIAED</sequence>
<dbReference type="EMBL" id="ML996697">
    <property type="protein sequence ID" value="KAF2399697.1"/>
    <property type="molecule type" value="Genomic_DNA"/>
</dbReference>
<evidence type="ECO:0000313" key="2">
    <source>
        <dbReference type="Proteomes" id="UP000799640"/>
    </source>
</evidence>
<organism evidence="1 2">
    <name type="scientific">Trichodelitschia bisporula</name>
    <dbReference type="NCBI Taxonomy" id="703511"/>
    <lineage>
        <taxon>Eukaryota</taxon>
        <taxon>Fungi</taxon>
        <taxon>Dikarya</taxon>
        <taxon>Ascomycota</taxon>
        <taxon>Pezizomycotina</taxon>
        <taxon>Dothideomycetes</taxon>
        <taxon>Dothideomycetes incertae sedis</taxon>
        <taxon>Phaeotrichales</taxon>
        <taxon>Phaeotrichaceae</taxon>
        <taxon>Trichodelitschia</taxon>
    </lineage>
</organism>
<evidence type="ECO:0000313" key="1">
    <source>
        <dbReference type="EMBL" id="KAF2399697.1"/>
    </source>
</evidence>
<protein>
    <submittedName>
        <fullName evidence="1">Uncharacterized protein</fullName>
    </submittedName>
</protein>
<accession>A0A6G1HV28</accession>
<dbReference type="OrthoDB" id="4148174at2759"/>